<dbReference type="Pfam" id="PF01208">
    <property type="entry name" value="URO-D"/>
    <property type="match status" value="1"/>
</dbReference>
<evidence type="ECO:0000259" key="1">
    <source>
        <dbReference type="Pfam" id="PF01208"/>
    </source>
</evidence>
<dbReference type="AlphaFoldDB" id="X1VW29"/>
<organism evidence="2">
    <name type="scientific">marine sediment metagenome</name>
    <dbReference type="NCBI Taxonomy" id="412755"/>
    <lineage>
        <taxon>unclassified sequences</taxon>
        <taxon>metagenomes</taxon>
        <taxon>ecological metagenomes</taxon>
    </lineage>
</organism>
<dbReference type="InterPro" id="IPR000257">
    <property type="entry name" value="Uroporphyrinogen_deCOase"/>
</dbReference>
<comment type="caution">
    <text evidence="2">The sequence shown here is derived from an EMBL/GenBank/DDBJ whole genome shotgun (WGS) entry which is preliminary data.</text>
</comment>
<reference evidence="2" key="1">
    <citation type="journal article" date="2014" name="Front. Microbiol.">
        <title>High frequency of phylogenetically diverse reductive dehalogenase-homologous genes in deep subseafloor sedimentary metagenomes.</title>
        <authorList>
            <person name="Kawai M."/>
            <person name="Futagami T."/>
            <person name="Toyoda A."/>
            <person name="Takaki Y."/>
            <person name="Nishi S."/>
            <person name="Hori S."/>
            <person name="Arai W."/>
            <person name="Tsubouchi T."/>
            <person name="Morono Y."/>
            <person name="Uchiyama I."/>
            <person name="Ito T."/>
            <person name="Fujiyama A."/>
            <person name="Inagaki F."/>
            <person name="Takami H."/>
        </authorList>
    </citation>
    <scope>NUCLEOTIDE SEQUENCE</scope>
    <source>
        <strain evidence="2">Expedition CK06-06</strain>
    </source>
</reference>
<dbReference type="EMBL" id="BARW01028683">
    <property type="protein sequence ID" value="GAJ15135.1"/>
    <property type="molecule type" value="Genomic_DNA"/>
</dbReference>
<accession>X1VW29</accession>
<feature type="non-terminal residue" evidence="2">
    <location>
        <position position="138"/>
    </location>
</feature>
<dbReference type="GO" id="GO:0004853">
    <property type="term" value="F:uroporphyrinogen decarboxylase activity"/>
    <property type="evidence" value="ECO:0007669"/>
    <property type="project" value="InterPro"/>
</dbReference>
<dbReference type="SUPFAM" id="SSF51726">
    <property type="entry name" value="UROD/MetE-like"/>
    <property type="match status" value="1"/>
</dbReference>
<evidence type="ECO:0000313" key="2">
    <source>
        <dbReference type="EMBL" id="GAJ15135.1"/>
    </source>
</evidence>
<proteinExistence type="predicted"/>
<dbReference type="Gene3D" id="3.20.20.210">
    <property type="match status" value="1"/>
</dbReference>
<feature type="domain" description="Uroporphyrinogen decarboxylase (URO-D)" evidence="1">
    <location>
        <begin position="41"/>
        <end position="136"/>
    </location>
</feature>
<name>X1VW29_9ZZZZ</name>
<dbReference type="GO" id="GO:0006779">
    <property type="term" value="P:porphyrin-containing compound biosynthetic process"/>
    <property type="evidence" value="ECO:0007669"/>
    <property type="project" value="InterPro"/>
</dbReference>
<gene>
    <name evidence="2" type="ORF">S12H4_46260</name>
</gene>
<sequence length="138" mass="15954">MYYDDPVLIHEIGEWMEYFELEIIKKVVGDVELDFVYFWEDMAYKTASLVSPRIFREFMMPHYKKITQLLRSHGTDIILVDSDGNTTQLIPLWLEGGLSGHYPLEVAAGMDAVKLRKKYGNNLILLGNIDKRALIKGK</sequence>
<dbReference type="InterPro" id="IPR038071">
    <property type="entry name" value="UROD/MetE-like_sf"/>
</dbReference>
<protein>
    <recommendedName>
        <fullName evidence="1">Uroporphyrinogen decarboxylase (URO-D) domain-containing protein</fullName>
    </recommendedName>
</protein>